<accession>A0ABN7RMS8</accession>
<protein>
    <submittedName>
        <fullName evidence="2">Oidioi.mRNA.OKI2018_I69.PAR.g9149.t1.cds</fullName>
    </submittedName>
</protein>
<evidence type="ECO:0000313" key="2">
    <source>
        <dbReference type="EMBL" id="CAG5079024.1"/>
    </source>
</evidence>
<proteinExistence type="predicted"/>
<dbReference type="Proteomes" id="UP001158576">
    <property type="component" value="Chromosome PAR"/>
</dbReference>
<sequence>MNICALTICLAKNPMTKQCELAEPSCVQLKCAPTEMIIFLRKELFDVDFDFVCQDSKTTETDSGWLLTVPLGACGMQAEHVGDHIRFQLVIKATDDEKEVFFQSDFKPQVTTTCNFKSQATIKSSRMFSNSLSDLSASSDQTIYSWEKSVSLKFKNGESGEEPLHFGDEILVETEWAQSVRKNFPVDFSLKNCYVESENGEFEIIRDGCPARIVNGKLENSLRQKTLRWKSFSFQEKNHEPQKLRCTVSFCLRDNSCLVKTC</sequence>
<keyword evidence="3" id="KW-1185">Reference proteome</keyword>
<reference evidence="2 3" key="1">
    <citation type="submission" date="2021-04" db="EMBL/GenBank/DDBJ databases">
        <authorList>
            <person name="Bliznina A."/>
        </authorList>
    </citation>
    <scope>NUCLEOTIDE SEQUENCE [LARGE SCALE GENOMIC DNA]</scope>
</reference>
<name>A0ABN7RMS8_OIKDI</name>
<evidence type="ECO:0000313" key="3">
    <source>
        <dbReference type="Proteomes" id="UP001158576"/>
    </source>
</evidence>
<dbReference type="PROSITE" id="PS51034">
    <property type="entry name" value="ZP_2"/>
    <property type="match status" value="1"/>
</dbReference>
<evidence type="ECO:0000259" key="1">
    <source>
        <dbReference type="PROSITE" id="PS51034"/>
    </source>
</evidence>
<feature type="domain" description="ZP" evidence="1">
    <location>
        <begin position="18"/>
        <end position="262"/>
    </location>
</feature>
<dbReference type="InterPro" id="IPR001507">
    <property type="entry name" value="ZP_dom"/>
</dbReference>
<dbReference type="Gene3D" id="2.60.40.3210">
    <property type="entry name" value="Zona pellucida, ZP-N domain"/>
    <property type="match status" value="1"/>
</dbReference>
<dbReference type="EMBL" id="OU015568">
    <property type="protein sequence ID" value="CAG5079024.1"/>
    <property type="molecule type" value="Genomic_DNA"/>
</dbReference>
<dbReference type="SMART" id="SM00241">
    <property type="entry name" value="ZP"/>
    <property type="match status" value="1"/>
</dbReference>
<gene>
    <name evidence="2" type="ORF">OKIOD_LOCUS707</name>
</gene>
<organism evidence="2 3">
    <name type="scientific">Oikopleura dioica</name>
    <name type="common">Tunicate</name>
    <dbReference type="NCBI Taxonomy" id="34765"/>
    <lineage>
        <taxon>Eukaryota</taxon>
        <taxon>Metazoa</taxon>
        <taxon>Chordata</taxon>
        <taxon>Tunicata</taxon>
        <taxon>Appendicularia</taxon>
        <taxon>Copelata</taxon>
        <taxon>Oikopleuridae</taxon>
        <taxon>Oikopleura</taxon>
    </lineage>
</organism>